<evidence type="ECO:0000313" key="1">
    <source>
        <dbReference type="EMBL" id="KAL2784825.1"/>
    </source>
</evidence>
<dbReference type="EMBL" id="JBFTWV010000165">
    <property type="protein sequence ID" value="KAL2784825.1"/>
    <property type="molecule type" value="Genomic_DNA"/>
</dbReference>
<reference evidence="1 2" key="1">
    <citation type="submission" date="2024-07" db="EMBL/GenBank/DDBJ databases">
        <title>Section-level genome sequencing and comparative genomics of Aspergillus sections Usti and Cavernicolus.</title>
        <authorList>
            <consortium name="Lawrence Berkeley National Laboratory"/>
            <person name="Nybo J.L."/>
            <person name="Vesth T.C."/>
            <person name="Theobald S."/>
            <person name="Frisvad J.C."/>
            <person name="Larsen T.O."/>
            <person name="Kjaerboelling I."/>
            <person name="Rothschild-Mancinelli K."/>
            <person name="Lyhne E.K."/>
            <person name="Kogle M.E."/>
            <person name="Barry K."/>
            <person name="Clum A."/>
            <person name="Na H."/>
            <person name="Ledsgaard L."/>
            <person name="Lin J."/>
            <person name="Lipzen A."/>
            <person name="Kuo A."/>
            <person name="Riley R."/>
            <person name="Mondo S."/>
            <person name="Labutti K."/>
            <person name="Haridas S."/>
            <person name="Pangalinan J."/>
            <person name="Salamov A.A."/>
            <person name="Simmons B.A."/>
            <person name="Magnuson J.K."/>
            <person name="Chen J."/>
            <person name="Drula E."/>
            <person name="Henrissat B."/>
            <person name="Wiebenga A."/>
            <person name="Lubbers R.J."/>
            <person name="Gomes A.C."/>
            <person name="Makela M.R."/>
            <person name="Stajich J."/>
            <person name="Grigoriev I.V."/>
            <person name="Mortensen U.H."/>
            <person name="De Vries R.P."/>
            <person name="Baker S.E."/>
            <person name="Andersen M.R."/>
        </authorList>
    </citation>
    <scope>NUCLEOTIDE SEQUENCE [LARGE SCALE GENOMIC DNA]</scope>
    <source>
        <strain evidence="1 2">CBS 209.92</strain>
    </source>
</reference>
<keyword evidence="2" id="KW-1185">Reference proteome</keyword>
<organism evidence="1 2">
    <name type="scientific">Aspergillus keveii</name>
    <dbReference type="NCBI Taxonomy" id="714993"/>
    <lineage>
        <taxon>Eukaryota</taxon>
        <taxon>Fungi</taxon>
        <taxon>Dikarya</taxon>
        <taxon>Ascomycota</taxon>
        <taxon>Pezizomycotina</taxon>
        <taxon>Eurotiomycetes</taxon>
        <taxon>Eurotiomycetidae</taxon>
        <taxon>Eurotiales</taxon>
        <taxon>Aspergillaceae</taxon>
        <taxon>Aspergillus</taxon>
        <taxon>Aspergillus subgen. Nidulantes</taxon>
    </lineage>
</organism>
<gene>
    <name evidence="1" type="ORF">BJX66DRAFT_343655</name>
</gene>
<name>A0ABR4FNK0_9EURO</name>
<proteinExistence type="predicted"/>
<dbReference type="Proteomes" id="UP001610563">
    <property type="component" value="Unassembled WGS sequence"/>
</dbReference>
<accession>A0ABR4FNK0</accession>
<sequence>MDSLILQKKTDTCYSIPAQSRARTTLWVLRQFDLHTSTATFIPDYNYSVDICDHRWGWLPLEDILGGYLEMIDEGKVTAIPRQISSQRGYADPAEPPHVTPWKMNAYTTIDVRKAIAAMKHLIDAIEAKIDRLAQPASEYVDLPWRNPAAFPEELIPESSFAYEFLKGIAELRVRFRYIAPGIRFPTLDEFLNHPYYYGHQSLQILQIETTDSTPSDPPDPGAFQYIGVHISDVVPQSKFHFTNGFQLELPFRIGANGFAEQSSGELLGVNISDRHEVPKGSRGQLYQTGYPNGWTDYHDVRIHKVLENWAEMVESEAWEIYVNGVVGGIEKFMDADTEEHWEKYVLIHSW</sequence>
<comment type="caution">
    <text evidence="1">The sequence shown here is derived from an EMBL/GenBank/DDBJ whole genome shotgun (WGS) entry which is preliminary data.</text>
</comment>
<protein>
    <submittedName>
        <fullName evidence="1">Uncharacterized protein</fullName>
    </submittedName>
</protein>
<evidence type="ECO:0000313" key="2">
    <source>
        <dbReference type="Proteomes" id="UP001610563"/>
    </source>
</evidence>